<dbReference type="InterPro" id="IPR051862">
    <property type="entry name" value="GT-like_domain_containing_1"/>
</dbReference>
<dbReference type="InterPro" id="IPR022701">
    <property type="entry name" value="QTMAN_N"/>
</dbReference>
<dbReference type="PANTHER" id="PTHR13615:SF3">
    <property type="entry name" value="GLYCOSYLTRANSFERASE-LIKE DOMAIN-CONTAINING PROTEIN 1"/>
    <property type="match status" value="1"/>
</dbReference>
<evidence type="ECO:0000256" key="6">
    <source>
        <dbReference type="ARBA" id="ARBA00048439"/>
    </source>
</evidence>
<keyword evidence="3" id="KW-0808">Transferase</keyword>
<protein>
    <recommendedName>
        <fullName evidence="5">tRNA-queuosine alpha-mannosyltransferase</fullName>
        <ecNumber evidence="4">2.4.1.110</ecNumber>
    </recommendedName>
</protein>
<proteinExistence type="inferred from homology"/>
<feature type="domain" description="tRNA-queuosine alpha-mannosyltransferase N-terminal" evidence="7">
    <location>
        <begin position="2"/>
        <end position="169"/>
    </location>
</feature>
<evidence type="ECO:0000256" key="3">
    <source>
        <dbReference type="ARBA" id="ARBA00022679"/>
    </source>
</evidence>
<organism evidence="8">
    <name type="scientific">hydrothermal vent metagenome</name>
    <dbReference type="NCBI Taxonomy" id="652676"/>
    <lineage>
        <taxon>unclassified sequences</taxon>
        <taxon>metagenomes</taxon>
        <taxon>ecological metagenomes</taxon>
    </lineage>
</organism>
<name>A0A3B0SA87_9ZZZZ</name>
<evidence type="ECO:0000256" key="2">
    <source>
        <dbReference type="ARBA" id="ARBA00022676"/>
    </source>
</evidence>
<sequence length="174" mass="19721">MRVLLVEPFLGGSHQAWAEGYQRHSAHDVVIIGHEGHSWRWRLRGSWATLAAQARDLGDFDAVITSSMLDTAKFLGATRFRLGSTPVVHYMHENQLSYPVAAGQTPPVEHILTNWAATVVADQVWFNSQWHLDTWYAQLPDFLGRYRGDTHLDIVADVRHRSEVVPIGVDLRPF</sequence>
<accession>A0A3B0SA87</accession>
<dbReference type="AlphaFoldDB" id="A0A3B0SA87"/>
<evidence type="ECO:0000256" key="4">
    <source>
        <dbReference type="ARBA" id="ARBA00044517"/>
    </source>
</evidence>
<evidence type="ECO:0000259" key="7">
    <source>
        <dbReference type="Pfam" id="PF12038"/>
    </source>
</evidence>
<evidence type="ECO:0000313" key="8">
    <source>
        <dbReference type="EMBL" id="VAW00903.1"/>
    </source>
</evidence>
<dbReference type="GO" id="GO:0016438">
    <property type="term" value="F:tRNA-queuosine(34) beta-mannosyltransferase activity"/>
    <property type="evidence" value="ECO:0007669"/>
    <property type="project" value="UniProtKB-EC"/>
</dbReference>
<dbReference type="EMBL" id="UOEK01000196">
    <property type="protein sequence ID" value="VAW00903.1"/>
    <property type="molecule type" value="Genomic_DNA"/>
</dbReference>
<dbReference type="SUPFAM" id="SSF53756">
    <property type="entry name" value="UDP-Glycosyltransferase/glycogen phosphorylase"/>
    <property type="match status" value="1"/>
</dbReference>
<dbReference type="EC" id="2.4.1.110" evidence="4"/>
<keyword evidence="2" id="KW-0328">Glycosyltransferase</keyword>
<evidence type="ECO:0000256" key="1">
    <source>
        <dbReference type="ARBA" id="ARBA00009481"/>
    </source>
</evidence>
<dbReference type="PANTHER" id="PTHR13615">
    <property type="entry name" value="GLYCOSYLTRANSFERASE-LIKE 1"/>
    <property type="match status" value="1"/>
</dbReference>
<comment type="catalytic activity">
    <reaction evidence="6">
        <text>queuosine(34) in tRNA(Asp) + GDP-alpha-D-mannose = O-4''-alpha-D-mannosylqueuosine(34) in tRNA(Asp) + GDP + H(+)</text>
        <dbReference type="Rhea" id="RHEA:12885"/>
        <dbReference type="Rhea" id="RHEA-COMP:18572"/>
        <dbReference type="Rhea" id="RHEA-COMP:18581"/>
        <dbReference type="ChEBI" id="CHEBI:15378"/>
        <dbReference type="ChEBI" id="CHEBI:57527"/>
        <dbReference type="ChEBI" id="CHEBI:58189"/>
        <dbReference type="ChEBI" id="CHEBI:194431"/>
        <dbReference type="ChEBI" id="CHEBI:194442"/>
        <dbReference type="EC" id="2.4.1.110"/>
    </reaction>
    <physiologicalReaction direction="left-to-right" evidence="6">
        <dbReference type="Rhea" id="RHEA:12886"/>
    </physiologicalReaction>
</comment>
<comment type="similarity">
    <text evidence="1">Belongs to the glycosyltransferase group 1 family. Glycosyltransferase 4 subfamily.</text>
</comment>
<gene>
    <name evidence="8" type="ORF">MNBD_ACTINO02-1402</name>
</gene>
<evidence type="ECO:0000256" key="5">
    <source>
        <dbReference type="ARBA" id="ARBA00044539"/>
    </source>
</evidence>
<feature type="non-terminal residue" evidence="8">
    <location>
        <position position="174"/>
    </location>
</feature>
<reference evidence="8" key="1">
    <citation type="submission" date="2018-06" db="EMBL/GenBank/DDBJ databases">
        <authorList>
            <person name="Zhirakovskaya E."/>
        </authorList>
    </citation>
    <scope>NUCLEOTIDE SEQUENCE</scope>
</reference>
<dbReference type="Pfam" id="PF12038">
    <property type="entry name" value="QTMAN_N"/>
    <property type="match status" value="1"/>
</dbReference>